<feature type="domain" description="Carrier" evidence="1">
    <location>
        <begin position="1"/>
        <end position="77"/>
    </location>
</feature>
<sequence>MDYLQQSKTILSNCLSVPVDRIEADSTLEQLKPGLDSVTFASMMMEVERLLKKEVPAAQWLDLETAADLAAILERNWQE</sequence>
<keyword evidence="3" id="KW-1185">Reference proteome</keyword>
<dbReference type="SUPFAM" id="SSF47336">
    <property type="entry name" value="ACP-like"/>
    <property type="match status" value="1"/>
</dbReference>
<dbReference type="KEGG" id="lri:NCTC12151_02496"/>
<reference evidence="2 3" key="1">
    <citation type="submission" date="2018-06" db="EMBL/GenBank/DDBJ databases">
        <authorList>
            <consortium name="Pathogen Informatics"/>
            <person name="Doyle S."/>
        </authorList>
    </citation>
    <scope>NUCLEOTIDE SEQUENCE [LARGE SCALE GENOMIC DNA]</scope>
    <source>
        <strain evidence="2 3">NCTC12151</strain>
    </source>
</reference>
<evidence type="ECO:0000313" key="3">
    <source>
        <dbReference type="Proteomes" id="UP000249005"/>
    </source>
</evidence>
<dbReference type="Gene3D" id="1.10.1200.10">
    <property type="entry name" value="ACP-like"/>
    <property type="match status" value="1"/>
</dbReference>
<protein>
    <submittedName>
        <fullName evidence="2">Phosphopantetheine attachment site</fullName>
    </submittedName>
</protein>
<dbReference type="Pfam" id="PF00550">
    <property type="entry name" value="PP-binding"/>
    <property type="match status" value="1"/>
</dbReference>
<dbReference type="PROSITE" id="PS50075">
    <property type="entry name" value="CARRIER"/>
    <property type="match status" value="1"/>
</dbReference>
<gene>
    <name evidence="2" type="ORF">NCTC12151_02496</name>
</gene>
<evidence type="ECO:0000313" key="2">
    <source>
        <dbReference type="EMBL" id="SQI42184.1"/>
    </source>
</evidence>
<accession>A0A2X4Y089</accession>
<dbReference type="RefSeq" id="WP_170126527.1">
    <property type="nucleotide sequence ID" value="NZ_LR698987.1"/>
</dbReference>
<name>A0A2X4Y089_9GAMM</name>
<proteinExistence type="predicted"/>
<dbReference type="InterPro" id="IPR009081">
    <property type="entry name" value="PP-bd_ACP"/>
</dbReference>
<evidence type="ECO:0000259" key="1">
    <source>
        <dbReference type="PROSITE" id="PS50075"/>
    </source>
</evidence>
<dbReference type="EMBL" id="LS483470">
    <property type="protein sequence ID" value="SQI42184.1"/>
    <property type="molecule type" value="Genomic_DNA"/>
</dbReference>
<dbReference type="AlphaFoldDB" id="A0A2X4Y089"/>
<dbReference type="InterPro" id="IPR036736">
    <property type="entry name" value="ACP-like_sf"/>
</dbReference>
<dbReference type="Proteomes" id="UP000249005">
    <property type="component" value="Chromosome 1"/>
</dbReference>
<organism evidence="2 3">
    <name type="scientific">Leminorella richardii</name>
    <dbReference type="NCBI Taxonomy" id="158841"/>
    <lineage>
        <taxon>Bacteria</taxon>
        <taxon>Pseudomonadati</taxon>
        <taxon>Pseudomonadota</taxon>
        <taxon>Gammaproteobacteria</taxon>
        <taxon>Enterobacterales</taxon>
        <taxon>Budviciaceae</taxon>
        <taxon>Leminorella</taxon>
    </lineage>
</organism>